<evidence type="ECO:0000313" key="3">
    <source>
        <dbReference type="Proteomes" id="UP000241447"/>
    </source>
</evidence>
<organism evidence="2 3">
    <name type="scientific">Celeribacter baekdonensis</name>
    <dbReference type="NCBI Taxonomy" id="875171"/>
    <lineage>
        <taxon>Bacteria</taxon>
        <taxon>Pseudomonadati</taxon>
        <taxon>Pseudomonadota</taxon>
        <taxon>Alphaproteobacteria</taxon>
        <taxon>Rhodobacterales</taxon>
        <taxon>Roseobacteraceae</taxon>
        <taxon>Celeribacter</taxon>
    </lineage>
</organism>
<sequence length="188" mass="20774">MTYQHQEFLNRLGRVARAPQNGVSMIGPAQSQNVGRNHRLAQMLQRHKSQGVHGRPMSEPQLMATQVMSYVIAFGMGGMAAVIARALRYQISGQISGTVIPNADFDLALDVIFAIVIAFVLREAVSLSAVKRMGAQFAGILLAMVTMHNVVHHMPDTFGRLFSPQWVEHVMQTTEPGTLNFRGQSYKI</sequence>
<gene>
    <name evidence="2" type="ORF">DA792_08430</name>
</gene>
<evidence type="ECO:0000313" key="2">
    <source>
        <dbReference type="EMBL" id="AVW91109.1"/>
    </source>
</evidence>
<dbReference type="KEGG" id="cbak:DA792_08430"/>
<feature type="transmembrane region" description="Helical" evidence="1">
    <location>
        <begin position="67"/>
        <end position="87"/>
    </location>
</feature>
<evidence type="ECO:0000256" key="1">
    <source>
        <dbReference type="SAM" id="Phobius"/>
    </source>
</evidence>
<protein>
    <submittedName>
        <fullName evidence="2">Uncharacterized protein</fullName>
    </submittedName>
</protein>
<dbReference type="AlphaFoldDB" id="A0A2R4M1X4"/>
<name>A0A2R4M1X4_9RHOB</name>
<keyword evidence="1" id="KW-0812">Transmembrane</keyword>
<accession>A0A2R4M1X4</accession>
<feature type="transmembrane region" description="Helical" evidence="1">
    <location>
        <begin position="133"/>
        <end position="151"/>
    </location>
</feature>
<dbReference type="EMBL" id="CP028475">
    <property type="protein sequence ID" value="AVW91109.1"/>
    <property type="molecule type" value="Genomic_DNA"/>
</dbReference>
<proteinExistence type="predicted"/>
<feature type="transmembrane region" description="Helical" evidence="1">
    <location>
        <begin position="99"/>
        <end position="121"/>
    </location>
</feature>
<dbReference type="Proteomes" id="UP000241447">
    <property type="component" value="Chromosome"/>
</dbReference>
<dbReference type="OrthoDB" id="7853329at2"/>
<reference evidence="2 3" key="1">
    <citation type="submission" date="2018-03" db="EMBL/GenBank/DDBJ databases">
        <title>The Complete Genome of Celeribacter baekdonensis strain LH4, a Thiosulfate-Oxidizing Alphaproteobacterium Isolated from Gulf of Mexico Continental Slope Sediments.</title>
        <authorList>
            <person name="Flood B.E."/>
            <person name="Bailey J.V."/>
            <person name="Leprich D."/>
        </authorList>
    </citation>
    <scope>NUCLEOTIDE SEQUENCE [LARGE SCALE GENOMIC DNA]</scope>
    <source>
        <strain evidence="2 3">LH4</strain>
    </source>
</reference>
<keyword evidence="1" id="KW-1133">Transmembrane helix</keyword>
<dbReference type="RefSeq" id="WP_107719562.1">
    <property type="nucleotide sequence ID" value="NZ_CAXBOP010000002.1"/>
</dbReference>
<keyword evidence="1" id="KW-0472">Membrane</keyword>